<evidence type="ECO:0000313" key="12">
    <source>
        <dbReference type="RefSeq" id="XP_046595363.1"/>
    </source>
</evidence>
<sequence>MHFKSSAYSTYDKEVVKLLLHVLESNYDLRVNSSILGLANGNGTVEVTGPGLIGSGEHRTFPIFIHQPTIYHKINIVKRSKIIFLAPFANDVWFVLALLLLGVTVALTYVLAREVRLSDSETAGCRRKVRWELSEVLLVSVGALCQQGTTLNPQAPSSRTLFLAIFVMAALVYTAYNASIIAITESFVNSGTVVSAPSLYASDSPYFVLDKQDTEKLKPLYGAARLKITRIVPSQVLLNVLDGSAVLLADRTSTRDIFHRRCRSMKRLCKVKEAPFAAGTYHRVLNLSHDKYKRIINRSLLRLREFGLLERTRRFLFKTWPLCESHGACCSEAISIYLDDVYPAFYLLGAGVGLSLTLLSIELLFFQCSKWFRRRRMGFPKSQSSPDGWLRLRDAILCMTPPAEESAEDIIDLQNRARTMC</sequence>
<evidence type="ECO:0000256" key="7">
    <source>
        <dbReference type="ARBA" id="ARBA00023170"/>
    </source>
</evidence>
<evidence type="ECO:0000256" key="5">
    <source>
        <dbReference type="ARBA" id="ARBA00022989"/>
    </source>
</evidence>
<feature type="domain" description="Ionotropic glutamate receptor C-terminal" evidence="10">
    <location>
        <begin position="90"/>
        <end position="350"/>
    </location>
</feature>
<keyword evidence="11" id="KW-1185">Reference proteome</keyword>
<gene>
    <name evidence="12" type="primary">LOC124294428</name>
</gene>
<evidence type="ECO:0000256" key="6">
    <source>
        <dbReference type="ARBA" id="ARBA00023136"/>
    </source>
</evidence>
<evidence type="ECO:0000256" key="1">
    <source>
        <dbReference type="ARBA" id="ARBA00004651"/>
    </source>
</evidence>
<dbReference type="RefSeq" id="XP_046595363.1">
    <property type="nucleotide sequence ID" value="XM_046739407.1"/>
</dbReference>
<proteinExistence type="inferred from homology"/>
<dbReference type="Pfam" id="PF00060">
    <property type="entry name" value="Lig_chan"/>
    <property type="match status" value="1"/>
</dbReference>
<protein>
    <submittedName>
        <fullName evidence="12">Uncharacterized protein LOC124294428</fullName>
    </submittedName>
</protein>
<feature type="transmembrane region" description="Helical" evidence="9">
    <location>
        <begin position="92"/>
        <end position="112"/>
    </location>
</feature>
<reference evidence="12" key="1">
    <citation type="submission" date="2025-08" db="UniProtKB">
        <authorList>
            <consortium name="RefSeq"/>
        </authorList>
    </citation>
    <scope>IDENTIFICATION</scope>
    <source>
        <tissue evidence="12">Thorax and Abdomen</tissue>
    </source>
</reference>
<dbReference type="InterPro" id="IPR001320">
    <property type="entry name" value="Iontro_rcpt_C"/>
</dbReference>
<evidence type="ECO:0000259" key="10">
    <source>
        <dbReference type="Pfam" id="PF00060"/>
    </source>
</evidence>
<comment type="similarity">
    <text evidence="2">Belongs to the glutamate-gated ion channel (TC 1.A.10.1) family.</text>
</comment>
<accession>A0ABM3G512</accession>
<dbReference type="GeneID" id="124294428"/>
<evidence type="ECO:0000256" key="4">
    <source>
        <dbReference type="ARBA" id="ARBA00022692"/>
    </source>
</evidence>
<keyword evidence="5 9" id="KW-1133">Transmembrane helix</keyword>
<comment type="subcellular location">
    <subcellularLocation>
        <location evidence="1">Cell membrane</location>
        <topology evidence="1">Multi-pass membrane protein</topology>
    </subcellularLocation>
</comment>
<organism evidence="11 12">
    <name type="scientific">Neodiprion lecontei</name>
    <name type="common">Redheaded pine sawfly</name>
    <dbReference type="NCBI Taxonomy" id="441921"/>
    <lineage>
        <taxon>Eukaryota</taxon>
        <taxon>Metazoa</taxon>
        <taxon>Ecdysozoa</taxon>
        <taxon>Arthropoda</taxon>
        <taxon>Hexapoda</taxon>
        <taxon>Insecta</taxon>
        <taxon>Pterygota</taxon>
        <taxon>Neoptera</taxon>
        <taxon>Endopterygota</taxon>
        <taxon>Hymenoptera</taxon>
        <taxon>Tenthredinoidea</taxon>
        <taxon>Diprionidae</taxon>
        <taxon>Diprioninae</taxon>
        <taxon>Neodiprion</taxon>
    </lineage>
</organism>
<dbReference type="Proteomes" id="UP000829291">
    <property type="component" value="Chromosome 5"/>
</dbReference>
<dbReference type="InterPro" id="IPR052192">
    <property type="entry name" value="Insect_Ionotropic_Sensory_Rcpt"/>
</dbReference>
<keyword evidence="7" id="KW-0675">Receptor</keyword>
<dbReference type="Gene3D" id="1.10.287.70">
    <property type="match status" value="1"/>
</dbReference>
<feature type="transmembrane region" description="Helical" evidence="9">
    <location>
        <begin position="344"/>
        <end position="366"/>
    </location>
</feature>
<dbReference type="PANTHER" id="PTHR42643:SF33">
    <property type="entry name" value="GLUTAMATE RECEPTOR 2-LIKE PROTEIN"/>
    <property type="match status" value="1"/>
</dbReference>
<dbReference type="PANTHER" id="PTHR42643">
    <property type="entry name" value="IONOTROPIC RECEPTOR 20A-RELATED"/>
    <property type="match status" value="1"/>
</dbReference>
<evidence type="ECO:0000256" key="8">
    <source>
        <dbReference type="ARBA" id="ARBA00023180"/>
    </source>
</evidence>
<evidence type="ECO:0000256" key="3">
    <source>
        <dbReference type="ARBA" id="ARBA00022475"/>
    </source>
</evidence>
<feature type="transmembrane region" description="Helical" evidence="9">
    <location>
        <begin position="161"/>
        <end position="183"/>
    </location>
</feature>
<keyword evidence="4 9" id="KW-0812">Transmembrane</keyword>
<name>A0ABM3G512_NEOLC</name>
<evidence type="ECO:0000313" key="11">
    <source>
        <dbReference type="Proteomes" id="UP000829291"/>
    </source>
</evidence>
<keyword evidence="6 9" id="KW-0472">Membrane</keyword>
<evidence type="ECO:0000256" key="2">
    <source>
        <dbReference type="ARBA" id="ARBA00008685"/>
    </source>
</evidence>
<keyword evidence="8" id="KW-0325">Glycoprotein</keyword>
<keyword evidence="3" id="KW-1003">Cell membrane</keyword>
<evidence type="ECO:0000256" key="9">
    <source>
        <dbReference type="SAM" id="Phobius"/>
    </source>
</evidence>